<dbReference type="PANTHER" id="PTHR32119:SF2">
    <property type="entry name" value="OROTIDINE 5'-PHOSPHATE DECARBOXYLASE"/>
    <property type="match status" value="1"/>
</dbReference>
<feature type="binding site" evidence="9 11">
    <location>
        <position position="202"/>
    </location>
    <ligand>
        <name>substrate</name>
    </ligand>
</feature>
<accession>A0A0X9VI77</accession>
<organism evidence="13 14">
    <name type="scientific">Candidatus Arsenophonus lipoptenae</name>
    <dbReference type="NCBI Taxonomy" id="634113"/>
    <lineage>
        <taxon>Bacteria</taxon>
        <taxon>Pseudomonadati</taxon>
        <taxon>Pseudomonadota</taxon>
        <taxon>Gammaproteobacteria</taxon>
        <taxon>Enterobacterales</taxon>
        <taxon>Morganellaceae</taxon>
        <taxon>Arsenophonus</taxon>
    </lineage>
</organism>
<dbReference type="Pfam" id="PF00215">
    <property type="entry name" value="OMPdecase"/>
    <property type="match status" value="1"/>
</dbReference>
<dbReference type="Gene3D" id="3.20.20.70">
    <property type="entry name" value="Aldolase class I"/>
    <property type="match status" value="1"/>
</dbReference>
<evidence type="ECO:0000313" key="13">
    <source>
        <dbReference type="EMBL" id="AMA64645.1"/>
    </source>
</evidence>
<dbReference type="KEGG" id="asy:AUT07_00052"/>
<evidence type="ECO:0000256" key="11">
    <source>
        <dbReference type="PIRSR" id="PIRSR614732-2"/>
    </source>
</evidence>
<dbReference type="SMART" id="SM00934">
    <property type="entry name" value="OMPdecase"/>
    <property type="match status" value="1"/>
</dbReference>
<dbReference type="InterPro" id="IPR013785">
    <property type="entry name" value="Aldolase_TIM"/>
</dbReference>
<comment type="function">
    <text evidence="1 9">Catalyzes the decarboxylation of orotidine 5'-monophosphate (OMP) to uridine 5'-monophosphate (UMP).</text>
</comment>
<protein>
    <recommendedName>
        <fullName evidence="9">Orotidine 5'-phosphate decarboxylase</fullName>
        <ecNumber evidence="9">4.1.1.23</ecNumber>
    </recommendedName>
    <alternativeName>
        <fullName evidence="9">OMP decarboxylase</fullName>
        <shortName evidence="9">OMPDCase</shortName>
        <shortName evidence="9">OMPdecase</shortName>
    </alternativeName>
</protein>
<dbReference type="RefSeq" id="WP_066282602.1">
    <property type="nucleotide sequence ID" value="NZ_CP013920.1"/>
</dbReference>
<dbReference type="HAMAP" id="MF_01200_B">
    <property type="entry name" value="OMPdecase_type1_B"/>
    <property type="match status" value="1"/>
</dbReference>
<keyword evidence="14" id="KW-1185">Reference proteome</keyword>
<dbReference type="Proteomes" id="UP000069926">
    <property type="component" value="Chromosome"/>
</dbReference>
<dbReference type="GO" id="GO:0005829">
    <property type="term" value="C:cytosol"/>
    <property type="evidence" value="ECO:0007669"/>
    <property type="project" value="TreeGrafter"/>
</dbReference>
<feature type="binding site" evidence="9 11">
    <location>
        <position position="193"/>
    </location>
    <ligand>
        <name>substrate</name>
    </ligand>
</feature>
<keyword evidence="4 9" id="KW-0210">Decarboxylase</keyword>
<feature type="active site" description="Proton donor" evidence="9">
    <location>
        <position position="73"/>
    </location>
</feature>
<evidence type="ECO:0000313" key="14">
    <source>
        <dbReference type="Proteomes" id="UP000069926"/>
    </source>
</evidence>
<dbReference type="InterPro" id="IPR001754">
    <property type="entry name" value="OMPdeCOase_dom"/>
</dbReference>
<dbReference type="GO" id="GO:0004590">
    <property type="term" value="F:orotidine-5'-phosphate decarboxylase activity"/>
    <property type="evidence" value="ECO:0007669"/>
    <property type="project" value="UniProtKB-UniRule"/>
</dbReference>
<evidence type="ECO:0000256" key="2">
    <source>
        <dbReference type="ARBA" id="ARBA00004861"/>
    </source>
</evidence>
<evidence type="ECO:0000256" key="6">
    <source>
        <dbReference type="ARBA" id="ARBA00023239"/>
    </source>
</evidence>
<dbReference type="UniPathway" id="UPA00070">
    <property type="reaction ID" value="UER00120"/>
</dbReference>
<evidence type="ECO:0000256" key="7">
    <source>
        <dbReference type="ARBA" id="ARBA00049157"/>
    </source>
</evidence>
<dbReference type="GO" id="GO:0044205">
    <property type="term" value="P:'de novo' UMP biosynthetic process"/>
    <property type="evidence" value="ECO:0007669"/>
    <property type="project" value="UniProtKB-UniRule"/>
</dbReference>
<dbReference type="InterPro" id="IPR014732">
    <property type="entry name" value="OMPdecase"/>
</dbReference>
<dbReference type="InterPro" id="IPR047596">
    <property type="entry name" value="OMPdecase_bac"/>
</dbReference>
<dbReference type="CDD" id="cd04725">
    <property type="entry name" value="OMP_decarboxylase_like"/>
    <property type="match status" value="1"/>
</dbReference>
<feature type="binding site" evidence="9 11">
    <location>
        <position position="22"/>
    </location>
    <ligand>
        <name>substrate</name>
    </ligand>
</feature>
<keyword evidence="5 9" id="KW-0665">Pyrimidine biosynthesis</keyword>
<dbReference type="SUPFAM" id="SSF51366">
    <property type="entry name" value="Ribulose-phoshate binding barrel"/>
    <property type="match status" value="1"/>
</dbReference>
<evidence type="ECO:0000256" key="8">
    <source>
        <dbReference type="ARBA" id="ARBA00061012"/>
    </source>
</evidence>
<evidence type="ECO:0000256" key="3">
    <source>
        <dbReference type="ARBA" id="ARBA00011738"/>
    </source>
</evidence>
<dbReference type="PANTHER" id="PTHR32119">
    <property type="entry name" value="OROTIDINE 5'-PHOSPHATE DECARBOXYLASE"/>
    <property type="match status" value="1"/>
</dbReference>
<feature type="binding site" evidence="9 11">
    <location>
        <position position="222"/>
    </location>
    <ligand>
        <name>substrate</name>
    </ligand>
</feature>
<evidence type="ECO:0000259" key="12">
    <source>
        <dbReference type="SMART" id="SM00934"/>
    </source>
</evidence>
<evidence type="ECO:0000256" key="4">
    <source>
        <dbReference type="ARBA" id="ARBA00022793"/>
    </source>
</evidence>
<feature type="domain" description="Orotidine 5'-phosphate decarboxylase" evidence="12">
    <location>
        <begin position="16"/>
        <end position="238"/>
    </location>
</feature>
<dbReference type="NCBIfam" id="NF001273">
    <property type="entry name" value="PRK00230.1"/>
    <property type="match status" value="1"/>
</dbReference>
<name>A0A0X9VI77_9GAMM</name>
<dbReference type="AlphaFoldDB" id="A0A0X9VI77"/>
<feature type="binding site" evidence="9 11">
    <location>
        <position position="44"/>
    </location>
    <ligand>
        <name>substrate</name>
    </ligand>
</feature>
<dbReference type="FunFam" id="3.20.20.70:FF:000015">
    <property type="entry name" value="Orotidine 5'-phosphate decarboxylase"/>
    <property type="match status" value="1"/>
</dbReference>
<dbReference type="STRING" id="634113.AUT07_00052"/>
<dbReference type="NCBIfam" id="TIGR01740">
    <property type="entry name" value="pyrF"/>
    <property type="match status" value="1"/>
</dbReference>
<evidence type="ECO:0000256" key="1">
    <source>
        <dbReference type="ARBA" id="ARBA00002356"/>
    </source>
</evidence>
<gene>
    <name evidence="9 13" type="primary">pyrF</name>
    <name evidence="13" type="ORF">AUT07_00052</name>
</gene>
<keyword evidence="6 9" id="KW-0456">Lyase</keyword>
<dbReference type="GO" id="GO:0006207">
    <property type="term" value="P:'de novo' pyrimidine nucleobase biosynthetic process"/>
    <property type="evidence" value="ECO:0007669"/>
    <property type="project" value="InterPro"/>
</dbReference>
<feature type="binding site" evidence="9">
    <location>
        <begin position="71"/>
        <end position="80"/>
    </location>
    <ligand>
        <name>substrate</name>
    </ligand>
</feature>
<feature type="active site" description="For OMPdecase activity" evidence="10">
    <location>
        <position position="73"/>
    </location>
</feature>
<dbReference type="PATRIC" id="fig|634113.3.peg.49"/>
<dbReference type="OrthoDB" id="9806203at2"/>
<feature type="binding site" evidence="9 11">
    <location>
        <position position="223"/>
    </location>
    <ligand>
        <name>substrate</name>
    </ligand>
</feature>
<comment type="similarity">
    <text evidence="8 9">Belongs to the OMP decarboxylase family. Type 1 subfamily.</text>
</comment>
<sequence length="246" mass="27284">MIVNIRNTFLSSAISPIIVALDFHDLKDALSFVDNISPKLCRLKVGIHMFTLYGPKFIKILHDRGFQVFLDLKFHDIPNIVAQAVKSAAEMGVWMVNLHSSGGYKMMIAAKKALAEYGKNAPLLIAITVLTSIEQIDLHHIGINQSLNNYVLKLAQLVKKCGLDGIVCSANEALILKSICNDNDFLLVTPGIRLIGAKLDDQCRIMTPEKAINIGVDYIVIGRPITYSDNPVLTLEYINRLIGWIK</sequence>
<dbReference type="InterPro" id="IPR011060">
    <property type="entry name" value="RibuloseP-bd_barrel"/>
</dbReference>
<reference evidence="13 14" key="1">
    <citation type="submission" date="2016-01" db="EMBL/GenBank/DDBJ databases">
        <title>Genome sequence of Ca. Arsenophonus lipopteni, the exclusive symbiont of a blood sucking fly Lipoptena cervi (Diptera: Hippoboscidae).</title>
        <authorList>
            <person name="Novakova E."/>
            <person name="Hypsa V."/>
            <person name="Nguyen P."/>
            <person name="Husnik F."/>
            <person name="Darby A.C."/>
        </authorList>
    </citation>
    <scope>NUCLEOTIDE SEQUENCE [LARGE SCALE GENOMIC DNA]</scope>
    <source>
        <strain evidence="13 14">CB</strain>
    </source>
</reference>
<feature type="active site" description="For OMPdecase activity" evidence="10">
    <location>
        <position position="71"/>
    </location>
</feature>
<evidence type="ECO:0000256" key="5">
    <source>
        <dbReference type="ARBA" id="ARBA00022975"/>
    </source>
</evidence>
<comment type="catalytic activity">
    <reaction evidence="7 9">
        <text>orotidine 5'-phosphate + H(+) = UMP + CO2</text>
        <dbReference type="Rhea" id="RHEA:11596"/>
        <dbReference type="ChEBI" id="CHEBI:15378"/>
        <dbReference type="ChEBI" id="CHEBI:16526"/>
        <dbReference type="ChEBI" id="CHEBI:57538"/>
        <dbReference type="ChEBI" id="CHEBI:57865"/>
        <dbReference type="EC" id="4.1.1.23"/>
    </reaction>
</comment>
<feature type="active site" description="For OMPdecase activity" evidence="10">
    <location>
        <position position="76"/>
    </location>
</feature>
<dbReference type="EMBL" id="CP013920">
    <property type="protein sequence ID" value="AMA64645.1"/>
    <property type="molecule type" value="Genomic_DNA"/>
</dbReference>
<evidence type="ECO:0000256" key="9">
    <source>
        <dbReference type="HAMAP-Rule" id="MF_01200"/>
    </source>
</evidence>
<comment type="subunit">
    <text evidence="3 9">Homodimer.</text>
</comment>
<evidence type="ECO:0000256" key="10">
    <source>
        <dbReference type="PIRSR" id="PIRSR614732-1"/>
    </source>
</evidence>
<feature type="binding site" evidence="9 11">
    <location>
        <position position="131"/>
    </location>
    <ligand>
        <name>substrate</name>
    </ligand>
</feature>
<dbReference type="EC" id="4.1.1.23" evidence="9"/>
<proteinExistence type="inferred from homology"/>
<comment type="pathway">
    <text evidence="2 9">Pyrimidine metabolism; UMP biosynthesis via de novo pathway; UMP from orotate: step 2/2.</text>
</comment>